<dbReference type="RefSeq" id="WP_378264524.1">
    <property type="nucleotide sequence ID" value="NZ_JBHUKR010000006.1"/>
</dbReference>
<evidence type="ECO:0000256" key="7">
    <source>
        <dbReference type="SAM" id="Phobius"/>
    </source>
</evidence>
<organism evidence="9 10">
    <name type="scientific">Amycolatopsis pigmentata</name>
    <dbReference type="NCBI Taxonomy" id="450801"/>
    <lineage>
        <taxon>Bacteria</taxon>
        <taxon>Bacillati</taxon>
        <taxon>Actinomycetota</taxon>
        <taxon>Actinomycetes</taxon>
        <taxon>Pseudonocardiales</taxon>
        <taxon>Pseudonocardiaceae</taxon>
        <taxon>Amycolatopsis</taxon>
    </lineage>
</organism>
<dbReference type="InterPro" id="IPR037185">
    <property type="entry name" value="EmrE-like"/>
</dbReference>
<evidence type="ECO:0000256" key="5">
    <source>
        <dbReference type="ARBA" id="ARBA00022989"/>
    </source>
</evidence>
<feature type="transmembrane region" description="Helical" evidence="7">
    <location>
        <begin position="227"/>
        <end position="246"/>
    </location>
</feature>
<feature type="domain" description="EamA" evidence="8">
    <location>
        <begin position="33"/>
        <end position="157"/>
    </location>
</feature>
<dbReference type="InterPro" id="IPR000620">
    <property type="entry name" value="EamA_dom"/>
</dbReference>
<dbReference type="EMBL" id="JBHUKR010000006">
    <property type="protein sequence ID" value="MFD2417118.1"/>
    <property type="molecule type" value="Genomic_DNA"/>
</dbReference>
<reference evidence="10" key="1">
    <citation type="journal article" date="2019" name="Int. J. Syst. Evol. Microbiol.">
        <title>The Global Catalogue of Microorganisms (GCM) 10K type strain sequencing project: providing services to taxonomists for standard genome sequencing and annotation.</title>
        <authorList>
            <consortium name="The Broad Institute Genomics Platform"/>
            <consortium name="The Broad Institute Genome Sequencing Center for Infectious Disease"/>
            <person name="Wu L."/>
            <person name="Ma J."/>
        </authorList>
    </citation>
    <scope>NUCLEOTIDE SEQUENCE [LARGE SCALE GENOMIC DNA]</scope>
    <source>
        <strain evidence="10">CGMCC 4.7645</strain>
    </source>
</reference>
<comment type="caution">
    <text evidence="9">The sequence shown here is derived from an EMBL/GenBank/DDBJ whole genome shotgun (WGS) entry which is preliminary data.</text>
</comment>
<proteinExistence type="inferred from homology"/>
<feature type="transmembrane region" description="Helical" evidence="7">
    <location>
        <begin position="170"/>
        <end position="189"/>
    </location>
</feature>
<evidence type="ECO:0000256" key="4">
    <source>
        <dbReference type="ARBA" id="ARBA00022692"/>
    </source>
</evidence>
<dbReference type="InterPro" id="IPR051258">
    <property type="entry name" value="Diverse_Substrate_Transporter"/>
</dbReference>
<evidence type="ECO:0000256" key="2">
    <source>
        <dbReference type="ARBA" id="ARBA00007362"/>
    </source>
</evidence>
<feature type="domain" description="EamA" evidence="8">
    <location>
        <begin position="167"/>
        <end position="299"/>
    </location>
</feature>
<feature type="transmembrane region" description="Helical" evidence="7">
    <location>
        <begin position="281"/>
        <end position="299"/>
    </location>
</feature>
<evidence type="ECO:0000256" key="6">
    <source>
        <dbReference type="ARBA" id="ARBA00023136"/>
    </source>
</evidence>
<dbReference type="Pfam" id="PF00892">
    <property type="entry name" value="EamA"/>
    <property type="match status" value="2"/>
</dbReference>
<evidence type="ECO:0000256" key="1">
    <source>
        <dbReference type="ARBA" id="ARBA00004651"/>
    </source>
</evidence>
<feature type="transmembrane region" description="Helical" evidence="7">
    <location>
        <begin position="253"/>
        <end position="275"/>
    </location>
</feature>
<dbReference type="PANTHER" id="PTHR42920:SF5">
    <property type="entry name" value="EAMA DOMAIN-CONTAINING PROTEIN"/>
    <property type="match status" value="1"/>
</dbReference>
<feature type="transmembrane region" description="Helical" evidence="7">
    <location>
        <begin position="196"/>
        <end position="215"/>
    </location>
</feature>
<feature type="transmembrane region" description="Helical" evidence="7">
    <location>
        <begin position="88"/>
        <end position="104"/>
    </location>
</feature>
<dbReference type="PANTHER" id="PTHR42920">
    <property type="entry name" value="OS03G0707200 PROTEIN-RELATED"/>
    <property type="match status" value="1"/>
</dbReference>
<feature type="transmembrane region" description="Helical" evidence="7">
    <location>
        <begin position="116"/>
        <end position="136"/>
    </location>
</feature>
<comment type="similarity">
    <text evidence="2">Belongs to the EamA transporter family.</text>
</comment>
<name>A0ABW5FQK8_9PSEU</name>
<sequence length="316" mass="33031">MSVNATEYERGWPAAVAPPTVARGRAKPLALASLVLVTAVWGGAFVVVKDATRQASPMDFLAVRFLIAAVVLGAWRPRRVLELSRKQWGHGLLLGLTLGAAYLAQTYGQQYTSASMSGFITGMSVVFTPVIAGLLLRHRIGRWTWGAVAIATVGLGAMSLRGFAIGPGEVLTLLCALFFALHIVALSEWSTPRDAYALTVVQLGVVGVLCLILGGRDGIVLPADPGFWISVIGLAVVATAGAYFAQTWAQSRLPAVVVAVALTLEPVFAGVFGVLVDHDELTARILLGGALVVGAMVLTEFRSTAPSSKDAPGSLG</sequence>
<dbReference type="Proteomes" id="UP001597417">
    <property type="component" value="Unassembled WGS sequence"/>
</dbReference>
<keyword evidence="5 7" id="KW-1133">Transmembrane helix</keyword>
<accession>A0ABW5FQK8</accession>
<feature type="transmembrane region" description="Helical" evidence="7">
    <location>
        <begin position="143"/>
        <end position="164"/>
    </location>
</feature>
<keyword evidence="10" id="KW-1185">Reference proteome</keyword>
<protein>
    <submittedName>
        <fullName evidence="9">DMT family transporter</fullName>
    </submittedName>
</protein>
<keyword evidence="6 7" id="KW-0472">Membrane</keyword>
<comment type="subcellular location">
    <subcellularLocation>
        <location evidence="1">Cell membrane</location>
        <topology evidence="1">Multi-pass membrane protein</topology>
    </subcellularLocation>
</comment>
<dbReference type="SUPFAM" id="SSF103481">
    <property type="entry name" value="Multidrug resistance efflux transporter EmrE"/>
    <property type="match status" value="2"/>
</dbReference>
<evidence type="ECO:0000259" key="8">
    <source>
        <dbReference type="Pfam" id="PF00892"/>
    </source>
</evidence>
<feature type="transmembrane region" description="Helical" evidence="7">
    <location>
        <begin position="60"/>
        <end position="76"/>
    </location>
</feature>
<evidence type="ECO:0000313" key="10">
    <source>
        <dbReference type="Proteomes" id="UP001597417"/>
    </source>
</evidence>
<evidence type="ECO:0000256" key="3">
    <source>
        <dbReference type="ARBA" id="ARBA00022475"/>
    </source>
</evidence>
<evidence type="ECO:0000313" key="9">
    <source>
        <dbReference type="EMBL" id="MFD2417118.1"/>
    </source>
</evidence>
<keyword evidence="4 7" id="KW-0812">Transmembrane</keyword>
<feature type="transmembrane region" description="Helical" evidence="7">
    <location>
        <begin position="29"/>
        <end position="48"/>
    </location>
</feature>
<gene>
    <name evidence="9" type="ORF">ACFSXZ_12365</name>
</gene>
<keyword evidence="3" id="KW-1003">Cell membrane</keyword>